<keyword evidence="3" id="KW-1185">Reference proteome</keyword>
<dbReference type="Gene3D" id="1.10.439.10">
    <property type="entry name" value="Penicillin Amidohydrolase, domain 1"/>
    <property type="match status" value="1"/>
</dbReference>
<protein>
    <submittedName>
        <fullName evidence="2">Penicillin amidase</fullName>
    </submittedName>
</protein>
<dbReference type="EMBL" id="FTNI01000015">
    <property type="protein sequence ID" value="SIR76764.1"/>
    <property type="molecule type" value="Genomic_DNA"/>
</dbReference>
<sequence length="45" mass="5206">MSRLYRDAWGTPHPRAGDPYELAFAQGRVTALDRARLLFLARDHH</sequence>
<dbReference type="STRING" id="58117.SAMN05421833_1159"/>
<dbReference type="AlphaFoldDB" id="A0A1N7DLQ0"/>
<dbReference type="GO" id="GO:0017000">
    <property type="term" value="P:antibiotic biosynthetic process"/>
    <property type="evidence" value="ECO:0007669"/>
    <property type="project" value="InterPro"/>
</dbReference>
<dbReference type="RefSeq" id="WP_204053764.1">
    <property type="nucleotide sequence ID" value="NZ_FTNI01000015.1"/>
</dbReference>
<dbReference type="InterPro" id="IPR002692">
    <property type="entry name" value="S45"/>
</dbReference>
<dbReference type="SUPFAM" id="SSF56235">
    <property type="entry name" value="N-terminal nucleophile aminohydrolases (Ntn hydrolases)"/>
    <property type="match status" value="1"/>
</dbReference>
<proteinExistence type="inferred from homology"/>
<gene>
    <name evidence="2" type="ORF">SAMN05421833_1159</name>
</gene>
<comment type="similarity">
    <text evidence="1">Belongs to the peptidase S45 family.</text>
</comment>
<evidence type="ECO:0000313" key="3">
    <source>
        <dbReference type="Proteomes" id="UP000186096"/>
    </source>
</evidence>
<evidence type="ECO:0000313" key="2">
    <source>
        <dbReference type="EMBL" id="SIR76764.1"/>
    </source>
</evidence>
<name>A0A1N7DLQ0_9ACTN</name>
<reference evidence="3" key="1">
    <citation type="submission" date="2017-01" db="EMBL/GenBank/DDBJ databases">
        <authorList>
            <person name="Varghese N."/>
            <person name="Submissions S."/>
        </authorList>
    </citation>
    <scope>NUCLEOTIDE SEQUENCE [LARGE SCALE GENOMIC DNA]</scope>
    <source>
        <strain evidence="3">ATCC 12950</strain>
    </source>
</reference>
<dbReference type="Pfam" id="PF01804">
    <property type="entry name" value="Penicil_amidase"/>
    <property type="match status" value="1"/>
</dbReference>
<dbReference type="InterPro" id="IPR023343">
    <property type="entry name" value="Penicillin_amidase_dom1"/>
</dbReference>
<organism evidence="2 3">
    <name type="scientific">Microbispora rosea</name>
    <dbReference type="NCBI Taxonomy" id="58117"/>
    <lineage>
        <taxon>Bacteria</taxon>
        <taxon>Bacillati</taxon>
        <taxon>Actinomycetota</taxon>
        <taxon>Actinomycetes</taxon>
        <taxon>Streptosporangiales</taxon>
        <taxon>Streptosporangiaceae</taxon>
        <taxon>Microbispora</taxon>
    </lineage>
</organism>
<dbReference type="InterPro" id="IPR029055">
    <property type="entry name" value="Ntn_hydrolases_N"/>
</dbReference>
<dbReference type="Proteomes" id="UP000186096">
    <property type="component" value="Unassembled WGS sequence"/>
</dbReference>
<evidence type="ECO:0000256" key="1">
    <source>
        <dbReference type="ARBA" id="ARBA00006586"/>
    </source>
</evidence>
<accession>A0A1N7DLQ0</accession>
<dbReference type="GO" id="GO:0016811">
    <property type="term" value="F:hydrolase activity, acting on carbon-nitrogen (but not peptide) bonds, in linear amides"/>
    <property type="evidence" value="ECO:0007669"/>
    <property type="project" value="InterPro"/>
</dbReference>